<feature type="transmembrane region" description="Helical" evidence="5">
    <location>
        <begin position="77"/>
        <end position="99"/>
    </location>
</feature>
<evidence type="ECO:0000256" key="4">
    <source>
        <dbReference type="ARBA" id="ARBA00023136"/>
    </source>
</evidence>
<feature type="transmembrane region" description="Helical" evidence="5">
    <location>
        <begin position="38"/>
        <end position="57"/>
    </location>
</feature>
<keyword evidence="4 5" id="KW-0472">Membrane</keyword>
<dbReference type="AlphaFoldDB" id="A0A7W8D3C5"/>
<dbReference type="EMBL" id="JACHHD010000006">
    <property type="protein sequence ID" value="MBB5184790.1"/>
    <property type="molecule type" value="Genomic_DNA"/>
</dbReference>
<evidence type="ECO:0000256" key="5">
    <source>
        <dbReference type="SAM" id="Phobius"/>
    </source>
</evidence>
<comment type="subcellular location">
    <subcellularLocation>
        <location evidence="1">Membrane</location>
        <topology evidence="1">Multi-pass membrane protein</topology>
    </subcellularLocation>
</comment>
<evidence type="ECO:0000313" key="7">
    <source>
        <dbReference type="Proteomes" id="UP000521313"/>
    </source>
</evidence>
<keyword evidence="2 5" id="KW-0812">Transmembrane</keyword>
<keyword evidence="3 5" id="KW-1133">Transmembrane helix</keyword>
<evidence type="ECO:0000256" key="1">
    <source>
        <dbReference type="ARBA" id="ARBA00004141"/>
    </source>
</evidence>
<dbReference type="Proteomes" id="UP000521313">
    <property type="component" value="Unassembled WGS sequence"/>
</dbReference>
<reference evidence="6 7" key="1">
    <citation type="submission" date="2020-08" db="EMBL/GenBank/DDBJ databases">
        <title>Genomic Encyclopedia of Type Strains, Phase IV (KMG-IV): sequencing the most valuable type-strain genomes for metagenomic binning, comparative biology and taxonomic classification.</title>
        <authorList>
            <person name="Goeker M."/>
        </authorList>
    </citation>
    <scope>NUCLEOTIDE SEQUENCE [LARGE SCALE GENOMIC DNA]</scope>
    <source>
        <strain evidence="6 7">DSM 26963</strain>
    </source>
</reference>
<evidence type="ECO:0000256" key="2">
    <source>
        <dbReference type="ARBA" id="ARBA00022692"/>
    </source>
</evidence>
<name>A0A7W8D3C5_9FIRM</name>
<proteinExistence type="predicted"/>
<dbReference type="Pfam" id="PF02674">
    <property type="entry name" value="Colicin_V"/>
    <property type="match status" value="1"/>
</dbReference>
<dbReference type="GO" id="GO:0016020">
    <property type="term" value="C:membrane"/>
    <property type="evidence" value="ECO:0007669"/>
    <property type="project" value="UniProtKB-SubCell"/>
</dbReference>
<accession>A0A7W8D3C5</accession>
<comment type="caution">
    <text evidence="6">The sequence shown here is derived from an EMBL/GenBank/DDBJ whole genome shotgun (WGS) entry which is preliminary data.</text>
</comment>
<evidence type="ECO:0000313" key="6">
    <source>
        <dbReference type="EMBL" id="MBB5184790.1"/>
    </source>
</evidence>
<evidence type="ECO:0000256" key="3">
    <source>
        <dbReference type="ARBA" id="ARBA00022989"/>
    </source>
</evidence>
<feature type="transmembrane region" description="Helical" evidence="5">
    <location>
        <begin position="6"/>
        <end position="26"/>
    </location>
</feature>
<dbReference type="InterPro" id="IPR003825">
    <property type="entry name" value="Colicin-V_CvpA"/>
</dbReference>
<protein>
    <submittedName>
        <fullName evidence="6">Putative membrane protein required for colicin V production</fullName>
    </submittedName>
</protein>
<organism evidence="6 7">
    <name type="scientific">Faecalicoccus acidiformans</name>
    <dbReference type="NCBI Taxonomy" id="915173"/>
    <lineage>
        <taxon>Bacteria</taxon>
        <taxon>Bacillati</taxon>
        <taxon>Bacillota</taxon>
        <taxon>Erysipelotrichia</taxon>
        <taxon>Erysipelotrichales</taxon>
        <taxon>Erysipelotrichaceae</taxon>
        <taxon>Faecalicoccus</taxon>
    </lineage>
</organism>
<dbReference type="GO" id="GO:0009403">
    <property type="term" value="P:toxin biosynthetic process"/>
    <property type="evidence" value="ECO:0007669"/>
    <property type="project" value="InterPro"/>
</dbReference>
<dbReference type="RefSeq" id="WP_183375087.1">
    <property type="nucleotide sequence ID" value="NZ_JACHHD010000006.1"/>
</dbReference>
<gene>
    <name evidence="6" type="ORF">HNQ43_000833</name>
</gene>
<feature type="transmembrane region" description="Helical" evidence="5">
    <location>
        <begin position="120"/>
        <end position="141"/>
    </location>
</feature>
<sequence>MSLDTRYFLYYDLALMVLGFIIVYVAYRKGFARQLGDVLTLIATMVISILASPFLASEIPLMTASSEIEIIKLLQNSALQIVNTFLWFLILFLALRILYRIVAFSLRSKKKTVLSFTNHLLGLVLGIVKVFLLGAVLSLILRFPLIQYGDVYLNQSVLRAWDPAIDSMIDYWEGWIHHETE</sequence>